<dbReference type="OrthoDB" id="4521223at2759"/>
<dbReference type="PANTHER" id="PTHR31465:SF1">
    <property type="entry name" value="PROTEIN RTA1-RELATED"/>
    <property type="match status" value="1"/>
</dbReference>
<dbReference type="Proteomes" id="UP000178912">
    <property type="component" value="Unassembled WGS sequence"/>
</dbReference>
<accession>A0A1E1K6V8</accession>
<feature type="transmembrane region" description="Helical" evidence="5">
    <location>
        <begin position="26"/>
        <end position="49"/>
    </location>
</feature>
<name>A0A1E1K6V8_9HELO</name>
<comment type="subcellular location">
    <subcellularLocation>
        <location evidence="1">Membrane</location>
        <topology evidence="1">Multi-pass membrane protein</topology>
    </subcellularLocation>
</comment>
<evidence type="ECO:0000256" key="1">
    <source>
        <dbReference type="ARBA" id="ARBA00004141"/>
    </source>
</evidence>
<feature type="transmembrane region" description="Helical" evidence="5">
    <location>
        <begin position="61"/>
        <end position="80"/>
    </location>
</feature>
<dbReference type="GO" id="GO:0016020">
    <property type="term" value="C:membrane"/>
    <property type="evidence" value="ECO:0007669"/>
    <property type="project" value="UniProtKB-SubCell"/>
</dbReference>
<evidence type="ECO:0000256" key="5">
    <source>
        <dbReference type="SAM" id="Phobius"/>
    </source>
</evidence>
<evidence type="ECO:0000256" key="3">
    <source>
        <dbReference type="ARBA" id="ARBA00022989"/>
    </source>
</evidence>
<feature type="transmembrane region" description="Helical" evidence="5">
    <location>
        <begin position="220"/>
        <end position="239"/>
    </location>
</feature>
<feature type="transmembrane region" description="Helical" evidence="5">
    <location>
        <begin position="181"/>
        <end position="208"/>
    </location>
</feature>
<proteinExistence type="predicted"/>
<gene>
    <name evidence="6" type="ORF">RAG0_03933</name>
</gene>
<reference evidence="7" key="1">
    <citation type="submission" date="2016-03" db="EMBL/GenBank/DDBJ databases">
        <authorList>
            <person name="Guldener U."/>
        </authorList>
    </citation>
    <scope>NUCLEOTIDE SEQUENCE [LARGE SCALE GENOMIC DNA]</scope>
    <source>
        <strain evidence="7">04CH-RAC-A.6.1</strain>
    </source>
</reference>
<evidence type="ECO:0000256" key="2">
    <source>
        <dbReference type="ARBA" id="ARBA00022692"/>
    </source>
</evidence>
<evidence type="ECO:0000313" key="7">
    <source>
        <dbReference type="Proteomes" id="UP000178912"/>
    </source>
</evidence>
<feature type="transmembrane region" description="Helical" evidence="5">
    <location>
        <begin position="100"/>
        <end position="121"/>
    </location>
</feature>
<feature type="transmembrane region" description="Helical" evidence="5">
    <location>
        <begin position="259"/>
        <end position="278"/>
    </location>
</feature>
<dbReference type="Pfam" id="PF04479">
    <property type="entry name" value="RTA1"/>
    <property type="match status" value="1"/>
</dbReference>
<dbReference type="PANTHER" id="PTHR31465">
    <property type="entry name" value="PROTEIN RTA1-RELATED"/>
    <property type="match status" value="1"/>
</dbReference>
<keyword evidence="4 5" id="KW-0472">Membrane</keyword>
<keyword evidence="7" id="KW-1185">Reference proteome</keyword>
<keyword evidence="3 5" id="KW-1133">Transmembrane helix</keyword>
<keyword evidence="2 5" id="KW-0812">Transmembrane</keyword>
<evidence type="ECO:0000256" key="4">
    <source>
        <dbReference type="ARBA" id="ARBA00023136"/>
    </source>
</evidence>
<dbReference type="InterPro" id="IPR007568">
    <property type="entry name" value="RTA1"/>
</dbReference>
<organism evidence="6 7">
    <name type="scientific">Rhynchosporium agropyri</name>
    <dbReference type="NCBI Taxonomy" id="914238"/>
    <lineage>
        <taxon>Eukaryota</taxon>
        <taxon>Fungi</taxon>
        <taxon>Dikarya</taxon>
        <taxon>Ascomycota</taxon>
        <taxon>Pezizomycotina</taxon>
        <taxon>Leotiomycetes</taxon>
        <taxon>Helotiales</taxon>
        <taxon>Ploettnerulaceae</taxon>
        <taxon>Rhynchosporium</taxon>
    </lineage>
</organism>
<dbReference type="EMBL" id="FJUX01000016">
    <property type="protein sequence ID" value="CZS93825.1"/>
    <property type="molecule type" value="Genomic_DNA"/>
</dbReference>
<feature type="transmembrane region" description="Helical" evidence="5">
    <location>
        <begin position="142"/>
        <end position="161"/>
    </location>
</feature>
<sequence>MSDGRPSRGYVDPNFPNPMGPNDATIIIYGYTPNFAFCILVTVCFALLFFAHLFQTLRSRLWSFIPLTIACVMEVVGYVFRAFSSRKDPYRVTFFVVQYFLIVTAPVLISASIYVCLTRIVGRAGDAGLDLSIRSVLLRKKVVLWTFITIDVFCTILQITGAGMIGGATSNGKDPSTANNILLAGLAIQTAAYFLYLLLLSFVIAAIYRDRDMALKLNKSPFLLMLAAASILIFIRTVFRLAETSQGVFGHLSSHEAYFGGLEFAPVVIAVLILAVWFPSRWPAASRRIKVESA</sequence>
<dbReference type="AlphaFoldDB" id="A0A1E1K6V8"/>
<evidence type="ECO:0000313" key="6">
    <source>
        <dbReference type="EMBL" id="CZS93825.1"/>
    </source>
</evidence>
<protein>
    <submittedName>
        <fullName evidence="6">Related to YER185w, Rta1p</fullName>
    </submittedName>
</protein>